<evidence type="ECO:0000313" key="1">
    <source>
        <dbReference type="EMBL" id="AFU86615.1"/>
    </source>
</evidence>
<reference evidence="1 2" key="1">
    <citation type="journal article" date="2012" name="BMC Genomics">
        <title>The Caulobacter crescentus phage phiCbK: genomics of a canonical phage.</title>
        <authorList>
            <person name="Gill J.J."/>
            <person name="Berry J.D."/>
            <person name="Russell W.K."/>
            <person name="Lessor L."/>
            <person name="Escobar Garcia D.A."/>
            <person name="Hernandez D."/>
            <person name="Kane A."/>
            <person name="Keene J."/>
            <person name="Maddox M."/>
            <person name="Martin R."/>
            <person name="Mohan S."/>
            <person name="Thorn A.M."/>
            <person name="Russell D.H."/>
            <person name="Young R."/>
        </authorList>
    </citation>
    <scope>NUCLEOTIDE SEQUENCE [LARGE SCALE GENOMIC DNA]</scope>
</reference>
<accession>K4JQP6</accession>
<keyword evidence="2" id="KW-1185">Reference proteome</keyword>
<sequence>MKRAVTVERYITGAYTDDEFAAMVRSQAETEAMFAAEDEHTCRACEIDGPKWLLIEMVADEQVRRPPEPFKGSHMHTLYKRGLVEDAYDRCSCGSPCCSGFTKLGGYKASWKGRQHAKKYKK</sequence>
<proteinExistence type="predicted"/>
<name>K4JQP6_9CAUD</name>
<dbReference type="OrthoDB" id="38291at10239"/>
<protein>
    <submittedName>
        <fullName evidence="1">Uncharacterized protein</fullName>
    </submittedName>
</protein>
<gene>
    <name evidence="1" type="ORF">CcrRogue_gp133</name>
</gene>
<dbReference type="Proteomes" id="UP000000461">
    <property type="component" value="Segment"/>
</dbReference>
<dbReference type="KEGG" id="vg:13995914"/>
<organism evidence="1 2">
    <name type="scientific">Caulobacter phage CcrRogue</name>
    <dbReference type="NCBI Taxonomy" id="2927986"/>
    <lineage>
        <taxon>Viruses</taxon>
        <taxon>Duplodnaviria</taxon>
        <taxon>Heunggongvirae</taxon>
        <taxon>Uroviricota</taxon>
        <taxon>Caudoviricetes</taxon>
        <taxon>Jeanschmidtviridae</taxon>
        <taxon>Poindextervirus</taxon>
        <taxon>Poindextervirus rogue</taxon>
    </lineage>
</organism>
<evidence type="ECO:0000313" key="2">
    <source>
        <dbReference type="Proteomes" id="UP000000461"/>
    </source>
</evidence>
<dbReference type="EMBL" id="JX100814">
    <property type="protein sequence ID" value="AFU86615.1"/>
    <property type="molecule type" value="Genomic_DNA"/>
</dbReference>